<feature type="compositionally biased region" description="Low complexity" evidence="2">
    <location>
        <begin position="129"/>
        <end position="146"/>
    </location>
</feature>
<gene>
    <name evidence="3" type="ordered locus">BN6_48030</name>
</gene>
<dbReference type="PANTHER" id="PTHR48267:SF1">
    <property type="entry name" value="BILIRUBIN OXIDASE"/>
    <property type="match status" value="1"/>
</dbReference>
<evidence type="ECO:0000256" key="2">
    <source>
        <dbReference type="SAM" id="MobiDB-lite"/>
    </source>
</evidence>
<sequence>MRHDEEDALPLPRDERELPLLIADRAFAADGSLRYPSLDRSLTTVPGVEEDYVEGVLGDVILVNGAPWPVAEVPATRHRLRLLNGSNARRYDLALDPRHPAAARSPRSVPTRACSTHPRCTTTCRSPRPSGTTWWSTSAATRSAPR</sequence>
<accession>K0K3D4</accession>
<dbReference type="EMBL" id="HE804045">
    <property type="protein sequence ID" value="CCH32077.1"/>
    <property type="molecule type" value="Genomic_DNA"/>
</dbReference>
<protein>
    <submittedName>
        <fullName evidence="3">Uncharacterized protein</fullName>
    </submittedName>
</protein>
<dbReference type="InterPro" id="IPR008972">
    <property type="entry name" value="Cupredoxin"/>
</dbReference>
<dbReference type="KEGG" id="sesp:BN6_48030"/>
<evidence type="ECO:0000313" key="4">
    <source>
        <dbReference type="Proteomes" id="UP000006281"/>
    </source>
</evidence>
<dbReference type="InterPro" id="IPR045087">
    <property type="entry name" value="Cu-oxidase_fam"/>
</dbReference>
<dbReference type="eggNOG" id="COG2132">
    <property type="taxonomic scope" value="Bacteria"/>
</dbReference>
<dbReference type="HOGENOM" id="CLU_1776080_0_0_11"/>
<proteinExistence type="inferred from homology"/>
<evidence type="ECO:0000313" key="3">
    <source>
        <dbReference type="EMBL" id="CCH32077.1"/>
    </source>
</evidence>
<reference evidence="3 4" key="1">
    <citation type="journal article" date="2012" name="BMC Genomics">
        <title>Complete genome sequence of Saccharothrix espanaensis DSM 44229T and comparison to the other completely sequenced Pseudonocardiaceae.</title>
        <authorList>
            <person name="Strobel T."/>
            <person name="Al-Dilaimi A."/>
            <person name="Blom J."/>
            <person name="Gessner A."/>
            <person name="Kalinowski J."/>
            <person name="Luzhetska M."/>
            <person name="Puhler A."/>
            <person name="Szczepanowski R."/>
            <person name="Bechthold A."/>
            <person name="Ruckert C."/>
        </authorList>
    </citation>
    <scope>NUCLEOTIDE SEQUENCE [LARGE SCALE GENOMIC DNA]</scope>
    <source>
        <strain evidence="4">ATCC 51144 / DSM 44229 / JCM 9112 / NBRC 15066 / NRRL 15764</strain>
    </source>
</reference>
<name>K0K3D4_SACES</name>
<comment type="similarity">
    <text evidence="1">Belongs to the multicopper oxidase family.</text>
</comment>
<evidence type="ECO:0000256" key="1">
    <source>
        <dbReference type="ARBA" id="ARBA00010609"/>
    </source>
</evidence>
<dbReference type="STRING" id="1179773.BN6_48030"/>
<dbReference type="AlphaFoldDB" id="K0K3D4"/>
<dbReference type="PATRIC" id="fig|1179773.3.peg.4812"/>
<organism evidence="3 4">
    <name type="scientific">Saccharothrix espanaensis (strain ATCC 51144 / DSM 44229 / JCM 9112 / NBRC 15066 / NRRL 15764)</name>
    <dbReference type="NCBI Taxonomy" id="1179773"/>
    <lineage>
        <taxon>Bacteria</taxon>
        <taxon>Bacillati</taxon>
        <taxon>Actinomycetota</taxon>
        <taxon>Actinomycetes</taxon>
        <taxon>Pseudonocardiales</taxon>
        <taxon>Pseudonocardiaceae</taxon>
        <taxon>Saccharothrix</taxon>
    </lineage>
</organism>
<feature type="region of interest" description="Disordered" evidence="2">
    <location>
        <begin position="99"/>
        <end position="146"/>
    </location>
</feature>
<dbReference type="SUPFAM" id="SSF49503">
    <property type="entry name" value="Cupredoxins"/>
    <property type="match status" value="1"/>
</dbReference>
<dbReference type="Gene3D" id="2.60.40.420">
    <property type="entry name" value="Cupredoxins - blue copper proteins"/>
    <property type="match status" value="1"/>
</dbReference>
<dbReference type="PANTHER" id="PTHR48267">
    <property type="entry name" value="CUPREDOXIN SUPERFAMILY PROTEIN"/>
    <property type="match status" value="1"/>
</dbReference>
<dbReference type="Proteomes" id="UP000006281">
    <property type="component" value="Chromosome"/>
</dbReference>
<keyword evidence="4" id="KW-1185">Reference proteome</keyword>